<dbReference type="Proteomes" id="UP001550210">
    <property type="component" value="Unassembled WGS sequence"/>
</dbReference>
<sequence length="354" mass="37813">MRTRTLGRTDVEVTELSYGAAGIGNLYRPVTDEEATAAIHAAWDAGIRTFDTAPHYGLGLSERRLGEALRARPRDTYTVSTKVGRLLVPADADGAGDGDDLANGFAVPATLRRIWDFSADGVRRSLEASLDRLGLDRVDIVLLHDPDDHAEQALDEAYPALERLRGEGVVGAIGVGMNQSALPARFLRETDIDVVLLAGRYTLLEQEGLTELLPEAAARGRSVLIGGVLNSGLLTDPAPGATYDYAPAPEPVLDRARRLKTVTERHGVPLRAAALHFPLGHPAVASVLTGARSTDEVRDTVEQLRAPVPAALWDELRAEGLLAPDVPVPTPRTTPLDPPLDTPVEGTPSPKEPS</sequence>
<comment type="caution">
    <text evidence="3">The sequence shown here is derived from an EMBL/GenBank/DDBJ whole genome shotgun (WGS) entry which is preliminary data.</text>
</comment>
<dbReference type="InterPro" id="IPR036812">
    <property type="entry name" value="NAD(P)_OxRdtase_dom_sf"/>
</dbReference>
<accession>A0ABV2V2W9</accession>
<protein>
    <submittedName>
        <fullName evidence="3">Aldo/keto reductase</fullName>
    </submittedName>
</protein>
<dbReference type="RefSeq" id="WP_355398545.1">
    <property type="nucleotide sequence ID" value="NZ_JBEGHN010000034.1"/>
</dbReference>
<dbReference type="PANTHER" id="PTHR42686:SF1">
    <property type="entry name" value="GH17980P-RELATED"/>
    <property type="match status" value="1"/>
</dbReference>
<dbReference type="InterPro" id="IPR044477">
    <property type="entry name" value="FDH-like"/>
</dbReference>
<evidence type="ECO:0000313" key="4">
    <source>
        <dbReference type="Proteomes" id="UP001550210"/>
    </source>
</evidence>
<dbReference type="InterPro" id="IPR020471">
    <property type="entry name" value="AKR"/>
</dbReference>
<organism evidence="3 4">
    <name type="scientific">Streptomyces ossamyceticus</name>
    <dbReference type="NCBI Taxonomy" id="249581"/>
    <lineage>
        <taxon>Bacteria</taxon>
        <taxon>Bacillati</taxon>
        <taxon>Actinomycetota</taxon>
        <taxon>Actinomycetes</taxon>
        <taxon>Kitasatosporales</taxon>
        <taxon>Streptomycetaceae</taxon>
        <taxon>Streptomyces</taxon>
    </lineage>
</organism>
<evidence type="ECO:0000313" key="3">
    <source>
        <dbReference type="EMBL" id="MET9847340.1"/>
    </source>
</evidence>
<dbReference type="Gene3D" id="3.20.20.100">
    <property type="entry name" value="NADP-dependent oxidoreductase domain"/>
    <property type="match status" value="1"/>
</dbReference>
<dbReference type="CDD" id="cd19162">
    <property type="entry name" value="AKR_FDH"/>
    <property type="match status" value="1"/>
</dbReference>
<dbReference type="SUPFAM" id="SSF51430">
    <property type="entry name" value="NAD(P)-linked oxidoreductase"/>
    <property type="match status" value="1"/>
</dbReference>
<dbReference type="InterPro" id="IPR023210">
    <property type="entry name" value="NADP_OxRdtase_dom"/>
</dbReference>
<keyword evidence="4" id="KW-1185">Reference proteome</keyword>
<evidence type="ECO:0000259" key="2">
    <source>
        <dbReference type="Pfam" id="PF00248"/>
    </source>
</evidence>
<reference evidence="3 4" key="1">
    <citation type="submission" date="2024-06" db="EMBL/GenBank/DDBJ databases">
        <title>The Natural Products Discovery Center: Release of the First 8490 Sequenced Strains for Exploring Actinobacteria Biosynthetic Diversity.</title>
        <authorList>
            <person name="Kalkreuter E."/>
            <person name="Kautsar S.A."/>
            <person name="Yang D."/>
            <person name="Bader C.D."/>
            <person name="Teijaro C.N."/>
            <person name="Fluegel L."/>
            <person name="Davis C.M."/>
            <person name="Simpson J.R."/>
            <person name="Lauterbach L."/>
            <person name="Steele A.D."/>
            <person name="Gui C."/>
            <person name="Meng S."/>
            <person name="Li G."/>
            <person name="Viehrig K."/>
            <person name="Ye F."/>
            <person name="Su P."/>
            <person name="Kiefer A.F."/>
            <person name="Nichols A."/>
            <person name="Cepeda A.J."/>
            <person name="Yan W."/>
            <person name="Fan B."/>
            <person name="Jiang Y."/>
            <person name="Adhikari A."/>
            <person name="Zheng C.-J."/>
            <person name="Schuster L."/>
            <person name="Cowan T.M."/>
            <person name="Smanski M.J."/>
            <person name="Chevrette M.G."/>
            <person name="De Carvalho L.P.S."/>
            <person name="Shen B."/>
        </authorList>
    </citation>
    <scope>NUCLEOTIDE SEQUENCE [LARGE SCALE GENOMIC DNA]</scope>
    <source>
        <strain evidence="3 4">NPDC006434</strain>
    </source>
</reference>
<evidence type="ECO:0000256" key="1">
    <source>
        <dbReference type="SAM" id="MobiDB-lite"/>
    </source>
</evidence>
<feature type="domain" description="NADP-dependent oxidoreductase" evidence="2">
    <location>
        <begin position="15"/>
        <end position="316"/>
    </location>
</feature>
<feature type="region of interest" description="Disordered" evidence="1">
    <location>
        <begin position="321"/>
        <end position="354"/>
    </location>
</feature>
<dbReference type="EMBL" id="JBEXPZ010000029">
    <property type="protein sequence ID" value="MET9847340.1"/>
    <property type="molecule type" value="Genomic_DNA"/>
</dbReference>
<gene>
    <name evidence="3" type="ORF">ABZZ21_22880</name>
</gene>
<dbReference type="Pfam" id="PF00248">
    <property type="entry name" value="Aldo_ket_red"/>
    <property type="match status" value="1"/>
</dbReference>
<name>A0ABV2V2W9_9ACTN</name>
<dbReference type="PANTHER" id="PTHR42686">
    <property type="entry name" value="GH17980P-RELATED"/>
    <property type="match status" value="1"/>
</dbReference>
<feature type="compositionally biased region" description="Pro residues" evidence="1">
    <location>
        <begin position="326"/>
        <end position="341"/>
    </location>
</feature>
<proteinExistence type="predicted"/>